<dbReference type="AlphaFoldDB" id="A0A9Q1E7L9"/>
<keyword evidence="2" id="KW-1185">Reference proteome</keyword>
<reference evidence="1" key="1">
    <citation type="journal article" date="2023" name="Science">
        <title>Genome structures resolve the early diversification of teleost fishes.</title>
        <authorList>
            <person name="Parey E."/>
            <person name="Louis A."/>
            <person name="Montfort J."/>
            <person name="Bouchez O."/>
            <person name="Roques C."/>
            <person name="Iampietro C."/>
            <person name="Lluch J."/>
            <person name="Castinel A."/>
            <person name="Donnadieu C."/>
            <person name="Desvignes T."/>
            <person name="Floi Bucao C."/>
            <person name="Jouanno E."/>
            <person name="Wen M."/>
            <person name="Mejri S."/>
            <person name="Dirks R."/>
            <person name="Jansen H."/>
            <person name="Henkel C."/>
            <person name="Chen W.J."/>
            <person name="Zahm M."/>
            <person name="Cabau C."/>
            <person name="Klopp C."/>
            <person name="Thompson A.W."/>
            <person name="Robinson-Rechavi M."/>
            <person name="Braasch I."/>
            <person name="Lecointre G."/>
            <person name="Bobe J."/>
            <person name="Postlethwait J.H."/>
            <person name="Berthelot C."/>
            <person name="Roest Crollius H."/>
            <person name="Guiguen Y."/>
        </authorList>
    </citation>
    <scope>NUCLEOTIDE SEQUENCE</scope>
    <source>
        <strain evidence="1">WJC10195</strain>
    </source>
</reference>
<dbReference type="EMBL" id="JAINUF010000022">
    <property type="protein sequence ID" value="KAJ8333702.1"/>
    <property type="molecule type" value="Genomic_DNA"/>
</dbReference>
<proteinExistence type="predicted"/>
<gene>
    <name evidence="1" type="ORF">SKAU_G00410210</name>
</gene>
<sequence length="142" mass="16271">MASNCNYRTREALNNLGLGGLLTSVEIENLNSDLLHGRKLSHRIHLQGSRGRPSYQKIISSNVRFWTIFAENEMDEFLTIITEKANIDRKDLDMVDYTLNVLYPEACILILQKWEGFSRFQAEPYLGGVSLCLERRDCEGSL</sequence>
<comment type="caution">
    <text evidence="1">The sequence shown here is derived from an EMBL/GenBank/DDBJ whole genome shotgun (WGS) entry which is preliminary data.</text>
</comment>
<protein>
    <submittedName>
        <fullName evidence="1">Uncharacterized protein</fullName>
    </submittedName>
</protein>
<evidence type="ECO:0000313" key="2">
    <source>
        <dbReference type="Proteomes" id="UP001152622"/>
    </source>
</evidence>
<evidence type="ECO:0000313" key="1">
    <source>
        <dbReference type="EMBL" id="KAJ8333702.1"/>
    </source>
</evidence>
<organism evidence="1 2">
    <name type="scientific">Synaphobranchus kaupii</name>
    <name type="common">Kaup's arrowtooth eel</name>
    <dbReference type="NCBI Taxonomy" id="118154"/>
    <lineage>
        <taxon>Eukaryota</taxon>
        <taxon>Metazoa</taxon>
        <taxon>Chordata</taxon>
        <taxon>Craniata</taxon>
        <taxon>Vertebrata</taxon>
        <taxon>Euteleostomi</taxon>
        <taxon>Actinopterygii</taxon>
        <taxon>Neopterygii</taxon>
        <taxon>Teleostei</taxon>
        <taxon>Anguilliformes</taxon>
        <taxon>Synaphobranchidae</taxon>
        <taxon>Synaphobranchus</taxon>
    </lineage>
</organism>
<dbReference type="Proteomes" id="UP001152622">
    <property type="component" value="Chromosome 22"/>
</dbReference>
<accession>A0A9Q1E7L9</accession>
<name>A0A9Q1E7L9_SYNKA</name>